<evidence type="ECO:0000313" key="2">
    <source>
        <dbReference type="Proteomes" id="UP000828390"/>
    </source>
</evidence>
<dbReference type="AlphaFoldDB" id="A0A9D4M0N2"/>
<keyword evidence="2" id="KW-1185">Reference proteome</keyword>
<evidence type="ECO:0008006" key="3">
    <source>
        <dbReference type="Google" id="ProtNLM"/>
    </source>
</evidence>
<reference evidence="1" key="2">
    <citation type="submission" date="2020-11" db="EMBL/GenBank/DDBJ databases">
        <authorList>
            <person name="McCartney M.A."/>
            <person name="Auch B."/>
            <person name="Kono T."/>
            <person name="Mallez S."/>
            <person name="Becker A."/>
            <person name="Gohl D.M."/>
            <person name="Silverstein K.A.T."/>
            <person name="Koren S."/>
            <person name="Bechman K.B."/>
            <person name="Herman A."/>
            <person name="Abrahante J.E."/>
            <person name="Garbe J."/>
        </authorList>
    </citation>
    <scope>NUCLEOTIDE SEQUENCE</scope>
    <source>
        <strain evidence="1">Duluth1</strain>
        <tissue evidence="1">Whole animal</tissue>
    </source>
</reference>
<protein>
    <recommendedName>
        <fullName evidence="3">LRAT domain-containing protein</fullName>
    </recommendedName>
</protein>
<name>A0A9D4M0N2_DREPO</name>
<dbReference type="EMBL" id="JAIWYP010000002">
    <property type="protein sequence ID" value="KAH3868640.1"/>
    <property type="molecule type" value="Genomic_DNA"/>
</dbReference>
<dbReference type="Gene3D" id="3.90.1720.10">
    <property type="entry name" value="endopeptidase domain like (from Nostoc punctiforme)"/>
    <property type="match status" value="1"/>
</dbReference>
<proteinExistence type="predicted"/>
<gene>
    <name evidence="1" type="ORF">DPMN_031791</name>
</gene>
<comment type="caution">
    <text evidence="1">The sequence shown here is derived from an EMBL/GenBank/DDBJ whole genome shotgun (WGS) entry which is preliminary data.</text>
</comment>
<reference evidence="1" key="1">
    <citation type="journal article" date="2019" name="bioRxiv">
        <title>The Genome of the Zebra Mussel, Dreissena polymorpha: A Resource for Invasive Species Research.</title>
        <authorList>
            <person name="McCartney M.A."/>
            <person name="Auch B."/>
            <person name="Kono T."/>
            <person name="Mallez S."/>
            <person name="Zhang Y."/>
            <person name="Obille A."/>
            <person name="Becker A."/>
            <person name="Abrahante J.E."/>
            <person name="Garbe J."/>
            <person name="Badalamenti J.P."/>
            <person name="Herman A."/>
            <person name="Mangelson H."/>
            <person name="Liachko I."/>
            <person name="Sullivan S."/>
            <person name="Sone E.D."/>
            <person name="Koren S."/>
            <person name="Silverstein K.A.T."/>
            <person name="Beckman K.B."/>
            <person name="Gohl D.M."/>
        </authorList>
    </citation>
    <scope>NUCLEOTIDE SEQUENCE</scope>
    <source>
        <strain evidence="1">Duluth1</strain>
        <tissue evidence="1">Whole animal</tissue>
    </source>
</reference>
<sequence>MRKVANVNQLKVGDVIIYKYYKISHEGVVTNVTKLNEDDCQCMLGIIHYGTETIFSRRTIREDMKQFNLSRDSVYVKKFDEENEPDTVVQRARSRLGEQRHDIFDNSSSDFVKWAKVGMQPIKPAHDERLMVYNVYSWYDLVSGSIIEFSYYGIDHQGILTEFNPQDAQTISITVIHYGTPSLFGTRTIMEETRSINLKNTSLKIFRCKDGFHPKEPDEVIRKAKQRAGEQLWRAGNRSWDFCLRCLFGKN</sequence>
<evidence type="ECO:0000313" key="1">
    <source>
        <dbReference type="EMBL" id="KAH3868640.1"/>
    </source>
</evidence>
<organism evidence="1 2">
    <name type="scientific">Dreissena polymorpha</name>
    <name type="common">Zebra mussel</name>
    <name type="synonym">Mytilus polymorpha</name>
    <dbReference type="NCBI Taxonomy" id="45954"/>
    <lineage>
        <taxon>Eukaryota</taxon>
        <taxon>Metazoa</taxon>
        <taxon>Spiralia</taxon>
        <taxon>Lophotrochozoa</taxon>
        <taxon>Mollusca</taxon>
        <taxon>Bivalvia</taxon>
        <taxon>Autobranchia</taxon>
        <taxon>Heteroconchia</taxon>
        <taxon>Euheterodonta</taxon>
        <taxon>Imparidentia</taxon>
        <taxon>Neoheterodontei</taxon>
        <taxon>Myida</taxon>
        <taxon>Dreissenoidea</taxon>
        <taxon>Dreissenidae</taxon>
        <taxon>Dreissena</taxon>
    </lineage>
</organism>
<accession>A0A9D4M0N2</accession>
<dbReference type="Proteomes" id="UP000828390">
    <property type="component" value="Unassembled WGS sequence"/>
</dbReference>